<dbReference type="AlphaFoldDB" id="A0A6P4IG41"/>
<reference evidence="2" key="1">
    <citation type="submission" date="2025-05" db="UniProtKB">
        <authorList>
            <consortium name="RefSeq"/>
        </authorList>
    </citation>
    <scope>NUCLEOTIDE SEQUENCE [LARGE SCALE GENOMIC DNA]</scope>
    <source>
        <strain evidence="2">14028-0561.14</strain>
    </source>
</reference>
<dbReference type="RefSeq" id="XP_017021741.1">
    <property type="nucleotide sequence ID" value="XM_017166252.3"/>
</dbReference>
<keyword evidence="2" id="KW-1185">Reference proteome</keyword>
<dbReference type="Proteomes" id="UP001652661">
    <property type="component" value="Chromosome 2L"/>
</dbReference>
<feature type="compositionally biased region" description="Polar residues" evidence="1">
    <location>
        <begin position="75"/>
        <end position="85"/>
    </location>
</feature>
<feature type="region of interest" description="Disordered" evidence="1">
    <location>
        <begin position="130"/>
        <end position="157"/>
    </location>
</feature>
<name>A0A6P4IG41_DROKI</name>
<reference evidence="3" key="2">
    <citation type="submission" date="2025-08" db="UniProtKB">
        <authorList>
            <consortium name="RefSeq"/>
        </authorList>
    </citation>
    <scope>IDENTIFICATION</scope>
    <source>
        <strain evidence="3">14028-0561.14</strain>
        <tissue evidence="3">Whole fly</tissue>
    </source>
</reference>
<evidence type="ECO:0000313" key="2">
    <source>
        <dbReference type="Proteomes" id="UP001652661"/>
    </source>
</evidence>
<evidence type="ECO:0000313" key="3">
    <source>
        <dbReference type="RefSeq" id="XP_017021741.1"/>
    </source>
</evidence>
<protein>
    <submittedName>
        <fullName evidence="3">Uncharacterized protein</fullName>
    </submittedName>
</protein>
<dbReference type="OrthoDB" id="10449020at2759"/>
<sequence length="178" mass="19627">MLPTDKNSNKTLDDLSYDILDQGPKVHKSPSENHIVVECVGDSRDAGPSRASASTLVQPEQLDPRQKEGAAEGSASVSTHSTYQGQVPLYSTCQGQKKKSILTTESKTNPLYKEKLRQRLRLLFVSDADIQSMPTEKAAEPSLESQLKPSRDSSKLENRLDDLTKRVLILDTNMDSLA</sequence>
<accession>A0A6P4IG41</accession>
<organism evidence="2 3">
    <name type="scientific">Drosophila kikkawai</name>
    <name type="common">Fruit fly</name>
    <dbReference type="NCBI Taxonomy" id="30033"/>
    <lineage>
        <taxon>Eukaryota</taxon>
        <taxon>Metazoa</taxon>
        <taxon>Ecdysozoa</taxon>
        <taxon>Arthropoda</taxon>
        <taxon>Hexapoda</taxon>
        <taxon>Insecta</taxon>
        <taxon>Pterygota</taxon>
        <taxon>Neoptera</taxon>
        <taxon>Endopterygota</taxon>
        <taxon>Diptera</taxon>
        <taxon>Brachycera</taxon>
        <taxon>Muscomorpha</taxon>
        <taxon>Ephydroidea</taxon>
        <taxon>Drosophilidae</taxon>
        <taxon>Drosophila</taxon>
        <taxon>Sophophora</taxon>
    </lineage>
</organism>
<proteinExistence type="predicted"/>
<feature type="region of interest" description="Disordered" evidence="1">
    <location>
        <begin position="40"/>
        <end position="85"/>
    </location>
</feature>
<gene>
    <name evidence="3" type="primary">LOC108074274</name>
</gene>
<dbReference type="GeneID" id="108074274"/>
<evidence type="ECO:0000256" key="1">
    <source>
        <dbReference type="SAM" id="MobiDB-lite"/>
    </source>
</evidence>